<dbReference type="RefSeq" id="WP_068017405.1">
    <property type="nucleotide sequence ID" value="NZ_QQAZ01000001.1"/>
</dbReference>
<dbReference type="EMBL" id="QQAZ01000001">
    <property type="protein sequence ID" value="RDI55330.1"/>
    <property type="molecule type" value="Genomic_DNA"/>
</dbReference>
<protein>
    <recommendedName>
        <fullName evidence="4">Excreted virulence factor EspC (Type VII ESX diderm)</fullName>
    </recommendedName>
</protein>
<name>A0A370HF40_9NOCA</name>
<evidence type="ECO:0008006" key="4">
    <source>
        <dbReference type="Google" id="ProtNLM"/>
    </source>
</evidence>
<evidence type="ECO:0000313" key="2">
    <source>
        <dbReference type="EMBL" id="RDI55330.1"/>
    </source>
</evidence>
<feature type="region of interest" description="Disordered" evidence="1">
    <location>
        <begin position="82"/>
        <end position="101"/>
    </location>
</feature>
<reference evidence="2 3" key="1">
    <citation type="submission" date="2018-07" db="EMBL/GenBank/DDBJ databases">
        <title>Genomic Encyclopedia of Type Strains, Phase IV (KMG-IV): sequencing the most valuable type-strain genomes for metagenomic binning, comparative biology and taxonomic classification.</title>
        <authorList>
            <person name="Goeker M."/>
        </authorList>
    </citation>
    <scope>NUCLEOTIDE SEQUENCE [LARGE SCALE GENOMIC DNA]</scope>
    <source>
        <strain evidence="2 3">DSM 44952</strain>
    </source>
</reference>
<comment type="caution">
    <text evidence="2">The sequence shown here is derived from an EMBL/GenBank/DDBJ whole genome shotgun (WGS) entry which is preliminary data.</text>
</comment>
<dbReference type="Gene3D" id="1.10.287.1060">
    <property type="entry name" value="ESAT-6-like"/>
    <property type="match status" value="1"/>
</dbReference>
<evidence type="ECO:0000313" key="3">
    <source>
        <dbReference type="Proteomes" id="UP000255355"/>
    </source>
</evidence>
<gene>
    <name evidence="2" type="ORF">DFR68_101163</name>
</gene>
<dbReference type="STRING" id="1210089.GCA_001613165_02178"/>
<accession>A0A370HF40</accession>
<organism evidence="2 3">
    <name type="scientific">Nocardia mexicana</name>
    <dbReference type="NCBI Taxonomy" id="279262"/>
    <lineage>
        <taxon>Bacteria</taxon>
        <taxon>Bacillati</taxon>
        <taxon>Actinomycetota</taxon>
        <taxon>Actinomycetes</taxon>
        <taxon>Mycobacteriales</taxon>
        <taxon>Nocardiaceae</taxon>
        <taxon>Nocardia</taxon>
    </lineage>
</organism>
<sequence>MTEQRRVRVDTTRLRQAARKMDGVGGETTAIMSTLRNTLQGRGYPWGHDDYGDKFVTGEKGYENSSKNLLTGGDNLTGSAAKFSKGMSGAADKMDKMDSGA</sequence>
<dbReference type="OrthoDB" id="4558525at2"/>
<evidence type="ECO:0000256" key="1">
    <source>
        <dbReference type="SAM" id="MobiDB-lite"/>
    </source>
</evidence>
<feature type="compositionally biased region" description="Basic and acidic residues" evidence="1">
    <location>
        <begin position="92"/>
        <end position="101"/>
    </location>
</feature>
<keyword evidence="3" id="KW-1185">Reference proteome</keyword>
<dbReference type="AlphaFoldDB" id="A0A370HF40"/>
<proteinExistence type="predicted"/>
<dbReference type="Proteomes" id="UP000255355">
    <property type="component" value="Unassembled WGS sequence"/>
</dbReference>